<name>A0ABS8C6Z3_9ALTE</name>
<evidence type="ECO:0000313" key="2">
    <source>
        <dbReference type="Proteomes" id="UP000633814"/>
    </source>
</evidence>
<dbReference type="EMBL" id="JAEINI020000014">
    <property type="protein sequence ID" value="MCB5228106.1"/>
    <property type="molecule type" value="Genomic_DNA"/>
</dbReference>
<keyword evidence="1" id="KW-0378">Hydrolase</keyword>
<dbReference type="Proteomes" id="UP000633814">
    <property type="component" value="Unassembled WGS sequence"/>
</dbReference>
<gene>
    <name evidence="1" type="ORF">JAO78_014945</name>
</gene>
<protein>
    <submittedName>
        <fullName evidence="1">Alpha/beta hydrolase</fullName>
    </submittedName>
</protein>
<keyword evidence="2" id="KW-1185">Reference proteome</keyword>
<comment type="caution">
    <text evidence="1">The sequence shown here is derived from an EMBL/GenBank/DDBJ whole genome shotgun (WGS) entry which is preliminary data.</text>
</comment>
<accession>A0ABS8C6Z3</accession>
<dbReference type="Pfam" id="PF05990">
    <property type="entry name" value="DUF900"/>
    <property type="match status" value="2"/>
</dbReference>
<evidence type="ECO:0000313" key="1">
    <source>
        <dbReference type="EMBL" id="MCB5228106.1"/>
    </source>
</evidence>
<dbReference type="RefSeq" id="WP_226752169.1">
    <property type="nucleotide sequence ID" value="NZ_JAEINI020000014.1"/>
</dbReference>
<dbReference type="GO" id="GO:0016787">
    <property type="term" value="F:hydrolase activity"/>
    <property type="evidence" value="ECO:0007669"/>
    <property type="project" value="UniProtKB-KW"/>
</dbReference>
<proteinExistence type="predicted"/>
<organism evidence="1 2">
    <name type="scientific">Alishewanella maricola</name>
    <dbReference type="NCBI Taxonomy" id="2795740"/>
    <lineage>
        <taxon>Bacteria</taxon>
        <taxon>Pseudomonadati</taxon>
        <taxon>Pseudomonadota</taxon>
        <taxon>Gammaproteobacteria</taxon>
        <taxon>Alteromonadales</taxon>
        <taxon>Alteromonadaceae</taxon>
        <taxon>Alishewanella</taxon>
    </lineage>
</organism>
<reference evidence="1 2" key="1">
    <citation type="submission" date="2021-10" db="EMBL/GenBank/DDBJ databases">
        <title>Alishewanella koreense sp. nov. isolated from seawater of southwestern coast in South Korea and the proposal for the reclassification of Rheinheimera perlucida and Rheinheimera tuosuensis as Arsukibacterium perlucida and Arsukibacterium tuosuensis.</title>
        <authorList>
            <person name="Kim K.H."/>
            <person name="Ruan W."/>
            <person name="Kim K.R."/>
            <person name="Baek J.H."/>
            <person name="Jeon C.O."/>
        </authorList>
    </citation>
    <scope>NUCLEOTIDE SEQUENCE [LARGE SCALE GENOMIC DNA]</scope>
    <source>
        <strain evidence="1 2">16-MA</strain>
    </source>
</reference>
<sequence length="357" mass="40175">MFIITNRRVNVGKTTVKTAFGDKPAEGPNELRLAEASRVNSKWHINVFPDRVNATGQAVSAKKAQEQDSMFASEYVAKQLVSKLKTYTPSRHLMLYVHGFNNDLASVLDRAEQLEQNYNLEVVIFSWPANGGGVQGVLSYKSDKRDALASVGALNRVLERLQSIVQQLHADYVEQLEQTTEAKFGDDAEKWDRYFTAAAAARCPFTINLMLHSMGNYLYKHLLSSSVYAGDQLIFDNIVMVAADTNNAGHANWVDNIQCRNRLYITLNEHDSALRASRMKMGEKQKARLGHYLRCLESKTATYINFTGQAHVGTSHAYFEGKPLENSQVRSFFQLAFNGQTAEDSLTFDAARNLYYF</sequence>
<dbReference type="InterPro" id="IPR010297">
    <property type="entry name" value="DUF900_hydrolase"/>
</dbReference>